<dbReference type="AlphaFoldDB" id="A0A2I2G908"/>
<dbReference type="InterPro" id="IPR005829">
    <property type="entry name" value="Sugar_transporter_CS"/>
</dbReference>
<protein>
    <submittedName>
        <fullName evidence="9">Putative sugar transporter</fullName>
    </submittedName>
</protein>
<keyword evidence="10" id="KW-1185">Reference proteome</keyword>
<comment type="similarity">
    <text evidence="2">Belongs to the major facilitator superfamily. Sugar transporter (TC 2.A.1.1) family.</text>
</comment>
<dbReference type="InterPro" id="IPR005828">
    <property type="entry name" value="MFS_sugar_transport-like"/>
</dbReference>
<gene>
    <name evidence="9" type="ORF">P170DRAFT_447011</name>
</gene>
<dbReference type="GO" id="GO:0005351">
    <property type="term" value="F:carbohydrate:proton symporter activity"/>
    <property type="evidence" value="ECO:0007669"/>
    <property type="project" value="TreeGrafter"/>
</dbReference>
<feature type="domain" description="Major facilitator superfamily (MFS) profile" evidence="8">
    <location>
        <begin position="28"/>
        <end position="437"/>
    </location>
</feature>
<dbReference type="OrthoDB" id="6612291at2759"/>
<feature type="transmembrane region" description="Helical" evidence="7">
    <location>
        <begin position="173"/>
        <end position="192"/>
    </location>
</feature>
<accession>A0A2I2G908</accession>
<dbReference type="InterPro" id="IPR003663">
    <property type="entry name" value="Sugar/inositol_transpt"/>
</dbReference>
<evidence type="ECO:0000313" key="10">
    <source>
        <dbReference type="Proteomes" id="UP000234275"/>
    </source>
</evidence>
<dbReference type="Gene3D" id="1.20.1250.20">
    <property type="entry name" value="MFS general substrate transporter like domains"/>
    <property type="match status" value="2"/>
</dbReference>
<reference evidence="9 10" key="1">
    <citation type="submission" date="2016-12" db="EMBL/GenBank/DDBJ databases">
        <title>The genomes of Aspergillus section Nigri reveals drivers in fungal speciation.</title>
        <authorList>
            <consortium name="DOE Joint Genome Institute"/>
            <person name="Vesth T.C."/>
            <person name="Nybo J."/>
            <person name="Theobald S."/>
            <person name="Brandl J."/>
            <person name="Frisvad J.C."/>
            <person name="Nielsen K.F."/>
            <person name="Lyhne E.K."/>
            <person name="Kogle M.E."/>
            <person name="Kuo A."/>
            <person name="Riley R."/>
            <person name="Clum A."/>
            <person name="Nolan M."/>
            <person name="Lipzen A."/>
            <person name="Salamov A."/>
            <person name="Henrissat B."/>
            <person name="Wiebenga A."/>
            <person name="De Vries R.P."/>
            <person name="Grigoriev I.V."/>
            <person name="Mortensen U.H."/>
            <person name="Andersen M.R."/>
            <person name="Baker S.E."/>
        </authorList>
    </citation>
    <scope>NUCLEOTIDE SEQUENCE [LARGE SCALE GENOMIC DNA]</scope>
    <source>
        <strain evidence="9 10">IBT 23096</strain>
    </source>
</reference>
<dbReference type="InterPro" id="IPR020846">
    <property type="entry name" value="MFS_dom"/>
</dbReference>
<dbReference type="SUPFAM" id="SSF103473">
    <property type="entry name" value="MFS general substrate transporter"/>
    <property type="match status" value="1"/>
</dbReference>
<dbReference type="Proteomes" id="UP000234275">
    <property type="component" value="Unassembled WGS sequence"/>
</dbReference>
<evidence type="ECO:0000256" key="7">
    <source>
        <dbReference type="SAM" id="Phobius"/>
    </source>
</evidence>
<sequence>MVTDTENARETTYISKTEAPITWKAYVVCVSAAFGGVFFGYDIGWMSGVLGTPIVIQQYTGMEHDFNAGAPVDSSRPLTIPSSDTSLLTSMLSLGTFIGSLIPGDLADLWGRCITILMGCAIFACGVIVEIASSDQIGVITVGCLVAGLCVGFESAVIILYMSEASPKMRRGTLLSAYHTIGMLLANCVVYASQDTNDTDSYRIPIGVQFLWACVLATALFLLPESPRYFVKKRRHDHAATSLSFIREQPIASGYIQNDLAEIVSNHQYETTVNPEKGRFSSWAICFKGPISKPSSLTTTLVNVVCTALAFWTIERFGRRPLLIYGGLCMFLMKYIIGAVRTAQPENETAIKGVIAVTSFQILFYSTTCGPAAWVVVGETFSLPIRSRGNRVLAVIAPYMTGNEKEAVSLGTKAFFFWGGLSLLGALFACFLMNRMLEENSLRKSARWIPKARFAQENSVDDKPQIIHHKGDGGRGV</sequence>
<feature type="transmembrane region" description="Helical" evidence="7">
    <location>
        <begin position="85"/>
        <end position="102"/>
    </location>
</feature>
<evidence type="ECO:0000256" key="6">
    <source>
        <dbReference type="ARBA" id="ARBA00023136"/>
    </source>
</evidence>
<feature type="transmembrane region" description="Helical" evidence="7">
    <location>
        <begin position="21"/>
        <end position="41"/>
    </location>
</feature>
<dbReference type="RefSeq" id="XP_024704640.1">
    <property type="nucleotide sequence ID" value="XM_024850845.1"/>
</dbReference>
<dbReference type="PANTHER" id="PTHR48022:SF61">
    <property type="entry name" value="HIGH AFFINITY GLUCOSE TRANSPORTER RGT2"/>
    <property type="match status" value="1"/>
</dbReference>
<keyword evidence="5 7" id="KW-1133">Transmembrane helix</keyword>
<evidence type="ECO:0000259" key="8">
    <source>
        <dbReference type="PROSITE" id="PS50850"/>
    </source>
</evidence>
<dbReference type="InterPro" id="IPR036259">
    <property type="entry name" value="MFS_trans_sf"/>
</dbReference>
<evidence type="ECO:0000256" key="1">
    <source>
        <dbReference type="ARBA" id="ARBA00004141"/>
    </source>
</evidence>
<organism evidence="9 10">
    <name type="scientific">Aspergillus steynii IBT 23096</name>
    <dbReference type="NCBI Taxonomy" id="1392250"/>
    <lineage>
        <taxon>Eukaryota</taxon>
        <taxon>Fungi</taxon>
        <taxon>Dikarya</taxon>
        <taxon>Ascomycota</taxon>
        <taxon>Pezizomycotina</taxon>
        <taxon>Eurotiomycetes</taxon>
        <taxon>Eurotiomycetidae</taxon>
        <taxon>Eurotiales</taxon>
        <taxon>Aspergillaceae</taxon>
        <taxon>Aspergillus</taxon>
        <taxon>Aspergillus subgen. Circumdati</taxon>
    </lineage>
</organism>
<keyword evidence="3" id="KW-0813">Transport</keyword>
<evidence type="ECO:0000256" key="2">
    <source>
        <dbReference type="ARBA" id="ARBA00010992"/>
    </source>
</evidence>
<keyword evidence="4 7" id="KW-0812">Transmembrane</keyword>
<dbReference type="GO" id="GO:0016020">
    <property type="term" value="C:membrane"/>
    <property type="evidence" value="ECO:0007669"/>
    <property type="project" value="UniProtKB-SubCell"/>
</dbReference>
<feature type="transmembrane region" description="Helical" evidence="7">
    <location>
        <begin position="204"/>
        <end position="223"/>
    </location>
</feature>
<dbReference type="InterPro" id="IPR050360">
    <property type="entry name" value="MFS_Sugar_Transporters"/>
</dbReference>
<evidence type="ECO:0000256" key="3">
    <source>
        <dbReference type="ARBA" id="ARBA00022448"/>
    </source>
</evidence>
<comment type="caution">
    <text evidence="9">The sequence shown here is derived from an EMBL/GenBank/DDBJ whole genome shotgun (WGS) entry which is preliminary data.</text>
</comment>
<evidence type="ECO:0000256" key="5">
    <source>
        <dbReference type="ARBA" id="ARBA00022989"/>
    </source>
</evidence>
<evidence type="ECO:0000256" key="4">
    <source>
        <dbReference type="ARBA" id="ARBA00022692"/>
    </source>
</evidence>
<feature type="transmembrane region" description="Helical" evidence="7">
    <location>
        <begin position="322"/>
        <end position="340"/>
    </location>
</feature>
<dbReference type="VEuPathDB" id="FungiDB:P170DRAFT_447011"/>
<dbReference type="STRING" id="1392250.A0A2I2G908"/>
<name>A0A2I2G908_9EURO</name>
<evidence type="ECO:0000313" key="9">
    <source>
        <dbReference type="EMBL" id="PLB49338.1"/>
    </source>
</evidence>
<dbReference type="PROSITE" id="PS50850">
    <property type="entry name" value="MFS"/>
    <property type="match status" value="1"/>
</dbReference>
<feature type="transmembrane region" description="Helical" evidence="7">
    <location>
        <begin position="137"/>
        <end position="161"/>
    </location>
</feature>
<dbReference type="PANTHER" id="PTHR48022">
    <property type="entry name" value="PLASTIDIC GLUCOSE TRANSPORTER 4"/>
    <property type="match status" value="1"/>
</dbReference>
<keyword evidence="6 7" id="KW-0472">Membrane</keyword>
<dbReference type="GeneID" id="36558544"/>
<dbReference type="PROSITE" id="PS00216">
    <property type="entry name" value="SUGAR_TRANSPORT_1"/>
    <property type="match status" value="1"/>
</dbReference>
<dbReference type="PRINTS" id="PR00171">
    <property type="entry name" value="SUGRTRNSPORT"/>
</dbReference>
<keyword evidence="9" id="KW-0762">Sugar transport</keyword>
<feature type="transmembrane region" description="Helical" evidence="7">
    <location>
        <begin position="109"/>
        <end position="131"/>
    </location>
</feature>
<feature type="transmembrane region" description="Helical" evidence="7">
    <location>
        <begin position="415"/>
        <end position="434"/>
    </location>
</feature>
<dbReference type="Pfam" id="PF00083">
    <property type="entry name" value="Sugar_tr"/>
    <property type="match status" value="2"/>
</dbReference>
<dbReference type="PROSITE" id="PS00217">
    <property type="entry name" value="SUGAR_TRANSPORT_2"/>
    <property type="match status" value="1"/>
</dbReference>
<comment type="subcellular location">
    <subcellularLocation>
        <location evidence="1">Membrane</location>
        <topology evidence="1">Multi-pass membrane protein</topology>
    </subcellularLocation>
</comment>
<proteinExistence type="inferred from homology"/>
<dbReference type="EMBL" id="MSFO01000004">
    <property type="protein sequence ID" value="PLB49338.1"/>
    <property type="molecule type" value="Genomic_DNA"/>
</dbReference>